<evidence type="ECO:0000313" key="1">
    <source>
        <dbReference type="EMBL" id="KAK7244949.1"/>
    </source>
</evidence>
<dbReference type="EMBL" id="JAYWIO010000008">
    <property type="protein sequence ID" value="KAK7244949.1"/>
    <property type="molecule type" value="Genomic_DNA"/>
</dbReference>
<evidence type="ECO:0000313" key="2">
    <source>
        <dbReference type="Proteomes" id="UP001372338"/>
    </source>
</evidence>
<proteinExistence type="predicted"/>
<protein>
    <submittedName>
        <fullName evidence="1">Uncharacterized protein</fullName>
    </submittedName>
</protein>
<organism evidence="1 2">
    <name type="scientific">Crotalaria pallida</name>
    <name type="common">Smooth rattlebox</name>
    <name type="synonym">Crotalaria striata</name>
    <dbReference type="NCBI Taxonomy" id="3830"/>
    <lineage>
        <taxon>Eukaryota</taxon>
        <taxon>Viridiplantae</taxon>
        <taxon>Streptophyta</taxon>
        <taxon>Embryophyta</taxon>
        <taxon>Tracheophyta</taxon>
        <taxon>Spermatophyta</taxon>
        <taxon>Magnoliopsida</taxon>
        <taxon>eudicotyledons</taxon>
        <taxon>Gunneridae</taxon>
        <taxon>Pentapetalae</taxon>
        <taxon>rosids</taxon>
        <taxon>fabids</taxon>
        <taxon>Fabales</taxon>
        <taxon>Fabaceae</taxon>
        <taxon>Papilionoideae</taxon>
        <taxon>50 kb inversion clade</taxon>
        <taxon>genistoids sensu lato</taxon>
        <taxon>core genistoids</taxon>
        <taxon>Crotalarieae</taxon>
        <taxon>Crotalaria</taxon>
    </lineage>
</organism>
<accession>A0AAN9HPX4</accession>
<gene>
    <name evidence="1" type="ORF">RIF29_39778</name>
</gene>
<keyword evidence="2" id="KW-1185">Reference proteome</keyword>
<dbReference type="AlphaFoldDB" id="A0AAN9HPX4"/>
<name>A0AAN9HPX4_CROPI</name>
<sequence>MATVRPPKAGPYYQFGRKMDDAESEKTKSINKSIIFILDQLKIIIIMCMVTECHASHASLNSTPHHTTVSVDLSVSIFFIFHFSFSLELKPNTLFFFF</sequence>
<dbReference type="Proteomes" id="UP001372338">
    <property type="component" value="Unassembled WGS sequence"/>
</dbReference>
<reference evidence="1 2" key="1">
    <citation type="submission" date="2024-01" db="EMBL/GenBank/DDBJ databases">
        <title>The genomes of 5 underutilized Papilionoideae crops provide insights into root nodulation and disease resistanc.</title>
        <authorList>
            <person name="Yuan L."/>
        </authorList>
    </citation>
    <scope>NUCLEOTIDE SEQUENCE [LARGE SCALE GENOMIC DNA]</scope>
    <source>
        <strain evidence="1">ZHUSHIDOU_FW_LH</strain>
        <tissue evidence="1">Leaf</tissue>
    </source>
</reference>
<comment type="caution">
    <text evidence="1">The sequence shown here is derived from an EMBL/GenBank/DDBJ whole genome shotgun (WGS) entry which is preliminary data.</text>
</comment>